<keyword evidence="2" id="KW-0472">Membrane</keyword>
<accession>Q1IP11</accession>
<keyword evidence="3" id="KW-0998">Cell outer membrane</keyword>
<dbReference type="InterPro" id="IPR057601">
    <property type="entry name" value="Oar-like_b-barrel"/>
</dbReference>
<dbReference type="InterPro" id="IPR036942">
    <property type="entry name" value="Beta-barrel_TonB_sf"/>
</dbReference>
<reference evidence="6 7" key="1">
    <citation type="journal article" date="2009" name="Appl. Environ. Microbiol.">
        <title>Three genomes from the phylum Acidobacteria provide insight into the lifestyles of these microorganisms in soils.</title>
        <authorList>
            <person name="Ward N.L."/>
            <person name="Challacombe J.F."/>
            <person name="Janssen P.H."/>
            <person name="Henrissat B."/>
            <person name="Coutinho P.M."/>
            <person name="Wu M."/>
            <person name="Xie G."/>
            <person name="Haft D.H."/>
            <person name="Sait M."/>
            <person name="Badger J."/>
            <person name="Barabote R.D."/>
            <person name="Bradley B."/>
            <person name="Brettin T.S."/>
            <person name="Brinkac L.M."/>
            <person name="Bruce D."/>
            <person name="Creasy T."/>
            <person name="Daugherty S.C."/>
            <person name="Davidsen T.M."/>
            <person name="DeBoy R.T."/>
            <person name="Detter J.C."/>
            <person name="Dodson R.J."/>
            <person name="Durkin A.S."/>
            <person name="Ganapathy A."/>
            <person name="Gwinn-Giglio M."/>
            <person name="Han C.S."/>
            <person name="Khouri H."/>
            <person name="Kiss H."/>
            <person name="Kothari S.P."/>
            <person name="Madupu R."/>
            <person name="Nelson K.E."/>
            <person name="Nelson W.C."/>
            <person name="Paulsen I."/>
            <person name="Penn K."/>
            <person name="Ren Q."/>
            <person name="Rosovitz M.J."/>
            <person name="Selengut J.D."/>
            <person name="Shrivastava S."/>
            <person name="Sullivan S.A."/>
            <person name="Tapia R."/>
            <person name="Thompson L.S."/>
            <person name="Watkins K.L."/>
            <person name="Yang Q."/>
            <person name="Yu C."/>
            <person name="Zafar N."/>
            <person name="Zhou L."/>
            <person name="Kuske C.R."/>
        </authorList>
    </citation>
    <scope>NUCLEOTIDE SEQUENCE [LARGE SCALE GENOMIC DNA]</scope>
    <source>
        <strain evidence="6 7">Ellin345</strain>
    </source>
</reference>
<dbReference type="Pfam" id="PF13620">
    <property type="entry name" value="CarboxypepD_reg"/>
    <property type="match status" value="1"/>
</dbReference>
<evidence type="ECO:0000256" key="3">
    <source>
        <dbReference type="ARBA" id="ARBA00023237"/>
    </source>
</evidence>
<dbReference type="GO" id="GO:0009279">
    <property type="term" value="C:cell outer membrane"/>
    <property type="evidence" value="ECO:0007669"/>
    <property type="project" value="UniProtKB-SubCell"/>
</dbReference>
<organism evidence="6 7">
    <name type="scientific">Koribacter versatilis (strain Ellin345)</name>
    <dbReference type="NCBI Taxonomy" id="204669"/>
    <lineage>
        <taxon>Bacteria</taxon>
        <taxon>Pseudomonadati</taxon>
        <taxon>Acidobacteriota</taxon>
        <taxon>Terriglobia</taxon>
        <taxon>Terriglobales</taxon>
        <taxon>Candidatus Korobacteraceae</taxon>
        <taxon>Candidatus Korobacter</taxon>
    </lineage>
</organism>
<keyword evidence="7" id="KW-1185">Reference proteome</keyword>
<evidence type="ECO:0000313" key="7">
    <source>
        <dbReference type="Proteomes" id="UP000002432"/>
    </source>
</evidence>
<dbReference type="Proteomes" id="UP000002432">
    <property type="component" value="Chromosome"/>
</dbReference>
<dbReference type="RefSeq" id="WP_011523190.1">
    <property type="nucleotide sequence ID" value="NC_008009.1"/>
</dbReference>
<dbReference type="InterPro" id="IPR013784">
    <property type="entry name" value="Carb-bd-like_fold"/>
</dbReference>
<evidence type="ECO:0000256" key="1">
    <source>
        <dbReference type="ARBA" id="ARBA00004442"/>
    </source>
</evidence>
<dbReference type="SUPFAM" id="SSF49452">
    <property type="entry name" value="Starch-binding domain-like"/>
    <property type="match status" value="1"/>
</dbReference>
<evidence type="ECO:0000313" key="6">
    <source>
        <dbReference type="EMBL" id="ABF41389.1"/>
    </source>
</evidence>
<feature type="signal peptide" evidence="4">
    <location>
        <begin position="1"/>
        <end position="23"/>
    </location>
</feature>
<gene>
    <name evidence="6" type="ordered locus">Acid345_2388</name>
</gene>
<dbReference type="eggNOG" id="COG4771">
    <property type="taxonomic scope" value="Bacteria"/>
</dbReference>
<dbReference type="EMBL" id="CP000360">
    <property type="protein sequence ID" value="ABF41389.1"/>
    <property type="molecule type" value="Genomic_DNA"/>
</dbReference>
<dbReference type="OrthoDB" id="97893at2"/>
<protein>
    <submittedName>
        <fullName evidence="6">Cna B-type protein</fullName>
    </submittedName>
</protein>
<evidence type="ECO:0000256" key="2">
    <source>
        <dbReference type="ARBA" id="ARBA00023136"/>
    </source>
</evidence>
<dbReference type="Gene3D" id="2.40.170.20">
    <property type="entry name" value="TonB-dependent receptor, beta-barrel domain"/>
    <property type="match status" value="1"/>
</dbReference>
<dbReference type="Pfam" id="PF25183">
    <property type="entry name" value="OMP_b-brl_4"/>
    <property type="match status" value="1"/>
</dbReference>
<comment type="subcellular location">
    <subcellularLocation>
        <location evidence="1">Cell outer membrane</location>
    </subcellularLocation>
</comment>
<dbReference type="Gene3D" id="2.60.40.1120">
    <property type="entry name" value="Carboxypeptidase-like, regulatory domain"/>
    <property type="match status" value="1"/>
</dbReference>
<dbReference type="HOGENOM" id="CLU_006298_0_0_0"/>
<evidence type="ECO:0000256" key="4">
    <source>
        <dbReference type="SAM" id="SignalP"/>
    </source>
</evidence>
<dbReference type="EnsemblBacteria" id="ABF41389">
    <property type="protein sequence ID" value="ABF41389"/>
    <property type="gene ID" value="Acid345_2388"/>
</dbReference>
<dbReference type="STRING" id="204669.Acid345_2388"/>
<dbReference type="AlphaFoldDB" id="Q1IP11"/>
<feature type="chain" id="PRO_5004191017" evidence="4">
    <location>
        <begin position="24"/>
        <end position="1162"/>
    </location>
</feature>
<dbReference type="SUPFAM" id="SSF56935">
    <property type="entry name" value="Porins"/>
    <property type="match status" value="1"/>
</dbReference>
<proteinExistence type="predicted"/>
<keyword evidence="4" id="KW-0732">Signal</keyword>
<name>Q1IP11_KORVE</name>
<sequence length="1162" mass="127751">MGFKRILSVLLLCWLCMAGFLFAQSDRATVTGAARDASGAVLPGVKVEVTNIATNLVSTAVTNTDGIYRISNLPIGNYTLVFSHEGFKAVERKEVTLMTSQIAEINAVLQIGVATEVVEVTGVTPMLQSQDATVSANLDAKAVTELPLNVQGSRNLSNFMFAYVPGVEGGDYSSHINGSVALSKEVMIDGTSAVSQLGGYISESQPPMEAVQEFQADTAGIGADAGRSGGGVFRYEMKSGTNAIHGSLFGFLHSTSLDALSASNRLAVVTDPANAGAYLKKSDSLSDWGGSFGGAIIKDKLFYFVSFERYMQANWALGPNSRTVPTDAMMGLNADGSVAQYADLSKLLTTSVTHGNDPCGNAVYRGSVFNPATNCVFVNNQIPTNLISKTSAQILQLYHNYYAPESDLPTNNAGNAYNPDPWFHNTQTSVKIDYNFSDKNHLNGSYYYDNYPRINADQGGAWSANSPYGGPMANAYWHNTTAPSVRLSDSHMFTPNVLNVAHFTWNRFRNPSIAVSQSDNWDNKLGFYDGAGNFPLITYSSGMYTNWSPNVNGWYYSNLGSQFNDYYAANTYIYNDEVAWTKGRHAMKFGAEFRAMQFNSHPDSETFNNITFDPTSTASSTWYNYGWNEVGSSFASFLLGDVYQATGTAVDPQYGRRKAFSLYAMDDFRVNDRLTVNMSLRWDYNSPYKEKYGHWSSWVTDAMNQVSGTMGQYQYLTRGDESFEKRQQWANFGPHVGAAYKINEKTVVRGSVSVFFVPLNMNTWGGIPYQQTGNPGYYQHSIQQNFNWDNGYQPVLSQVQKPDYTQWGVVMIDPRSLTPGNTQQYQIGVQRELTRDTKLEAVWIQSHSYHLQSGTVNTNQPTVENMQNYVLHGEFPADYNHYWDAGGPGWQGITPYPQIAVGYGPMFSVGSPLGNSDYKSFQASVTKRASKGLSLMGSYNWSQAHGDVDSSMGELWWAGAIQNVYDLKNEAKDIAGFDMTHIVKGYVIYDLPFGHGQAFGGNVSTPVDYLIGGWSLNGSFHYNTGTPISVHSTNSYPGYNAVYVNMVAGCDPTNGSAKLYKQWLNAACFANPANAELGTAGNFQDFLRNPGLATEDIGLHKGLAFGPDGRYNFTFRLEFFNIFNRHQFAGPDTNLGSPTFGQITGYTGFGGRTGQFGARFTF</sequence>
<evidence type="ECO:0000259" key="5">
    <source>
        <dbReference type="Pfam" id="PF25183"/>
    </source>
</evidence>
<feature type="domain" description="TonB-dependent transporter Oar-like beta-barrel" evidence="5">
    <location>
        <begin position="237"/>
        <end position="1155"/>
    </location>
</feature>
<dbReference type="KEGG" id="aba:Acid345_2388"/>
<dbReference type="GO" id="GO:0030246">
    <property type="term" value="F:carbohydrate binding"/>
    <property type="evidence" value="ECO:0007669"/>
    <property type="project" value="InterPro"/>
</dbReference>